<protein>
    <submittedName>
        <fullName evidence="1">Dynamin family protein</fullName>
    </submittedName>
</protein>
<dbReference type="EMBL" id="WIGN01000497">
    <property type="protein sequence ID" value="KAF6790683.1"/>
    <property type="molecule type" value="Genomic_DNA"/>
</dbReference>
<accession>A0A8H6IQC5</accession>
<comment type="caution">
    <text evidence="1">The sequence shown here is derived from an EMBL/GenBank/DDBJ whole genome shotgun (WGS) entry which is preliminary data.</text>
</comment>
<evidence type="ECO:0000313" key="2">
    <source>
        <dbReference type="Proteomes" id="UP000652219"/>
    </source>
</evidence>
<dbReference type="Gene3D" id="3.40.50.300">
    <property type="entry name" value="P-loop containing nucleotide triphosphate hydrolases"/>
    <property type="match status" value="1"/>
</dbReference>
<evidence type="ECO:0000313" key="1">
    <source>
        <dbReference type="EMBL" id="KAF6790683.1"/>
    </source>
</evidence>
<reference evidence="1 2" key="1">
    <citation type="journal article" date="2020" name="Phytopathology">
        <title>Genome Sequence Resources of Colletotrichum truncatum, C. plurivorum, C. musicola, and C. sojae: Four Species Pathogenic to Soybean (Glycine max).</title>
        <authorList>
            <person name="Rogerio F."/>
            <person name="Boufleur T.R."/>
            <person name="Ciampi-Guillardi M."/>
            <person name="Sukno S.A."/>
            <person name="Thon M.R."/>
            <person name="Massola Junior N.S."/>
            <person name="Baroncelli R."/>
        </authorList>
    </citation>
    <scope>NUCLEOTIDE SEQUENCE [LARGE SCALE GENOMIC DNA]</scope>
    <source>
        <strain evidence="1 2">LFN0009</strain>
    </source>
</reference>
<sequence length="112" mass="12612">MSSRAEHPQEPLVSVIARLRSQGLDRYVNLPRIVLCGNQLSSKATVMEEVAGIWSLLFNMSPRSVTEFILVHSEKPSTTVTIASSAVRPVEQIERLKLFDRTIDINSRFRST</sequence>
<gene>
    <name evidence="1" type="ORF">CSOJ01_14520</name>
</gene>
<proteinExistence type="predicted"/>
<keyword evidence="2" id="KW-1185">Reference proteome</keyword>
<dbReference type="AlphaFoldDB" id="A0A8H6IQC5"/>
<dbReference type="Proteomes" id="UP000652219">
    <property type="component" value="Unassembled WGS sequence"/>
</dbReference>
<name>A0A8H6IQC5_9PEZI</name>
<organism evidence="1 2">
    <name type="scientific">Colletotrichum sojae</name>
    <dbReference type="NCBI Taxonomy" id="2175907"/>
    <lineage>
        <taxon>Eukaryota</taxon>
        <taxon>Fungi</taxon>
        <taxon>Dikarya</taxon>
        <taxon>Ascomycota</taxon>
        <taxon>Pezizomycotina</taxon>
        <taxon>Sordariomycetes</taxon>
        <taxon>Hypocreomycetidae</taxon>
        <taxon>Glomerellales</taxon>
        <taxon>Glomerellaceae</taxon>
        <taxon>Colletotrichum</taxon>
        <taxon>Colletotrichum orchidearum species complex</taxon>
    </lineage>
</organism>
<dbReference type="InterPro" id="IPR027417">
    <property type="entry name" value="P-loop_NTPase"/>
</dbReference>